<reference evidence="4 5" key="1">
    <citation type="journal article" date="2017" name="Nat. Commun.">
        <title>Genome assembly with in vitro proximity ligation data and whole-genome triplication in lettuce.</title>
        <authorList>
            <person name="Reyes-Chin-Wo S."/>
            <person name="Wang Z."/>
            <person name="Yang X."/>
            <person name="Kozik A."/>
            <person name="Arikit S."/>
            <person name="Song C."/>
            <person name="Xia L."/>
            <person name="Froenicke L."/>
            <person name="Lavelle D.O."/>
            <person name="Truco M.J."/>
            <person name="Xia R."/>
            <person name="Zhu S."/>
            <person name="Xu C."/>
            <person name="Xu H."/>
            <person name="Xu X."/>
            <person name="Cox K."/>
            <person name="Korf I."/>
            <person name="Meyers B.C."/>
            <person name="Michelmore R.W."/>
        </authorList>
    </citation>
    <scope>NUCLEOTIDE SEQUENCE [LARGE SCALE GENOMIC DNA]</scope>
    <source>
        <strain evidence="5">cv. Salinas</strain>
        <tissue evidence="4">Seedlings</tissue>
    </source>
</reference>
<protein>
    <recommendedName>
        <fullName evidence="3">Pectinesterase inhibitor domain-containing protein</fullName>
    </recommendedName>
</protein>
<feature type="region of interest" description="Disordered" evidence="2">
    <location>
        <begin position="49"/>
        <end position="86"/>
    </location>
</feature>
<evidence type="ECO:0000256" key="2">
    <source>
        <dbReference type="SAM" id="MobiDB-lite"/>
    </source>
</evidence>
<dbReference type="GO" id="GO:0004857">
    <property type="term" value="F:enzyme inhibitor activity"/>
    <property type="evidence" value="ECO:0000318"/>
    <property type="project" value="GO_Central"/>
</dbReference>
<gene>
    <name evidence="4" type="ORF">LSAT_V11C700357390</name>
</gene>
<dbReference type="PANTHER" id="PTHR31080">
    <property type="entry name" value="PECTINESTERASE INHIBITOR-LIKE"/>
    <property type="match status" value="1"/>
</dbReference>
<dbReference type="CDD" id="cd15800">
    <property type="entry name" value="PMEI-like_2"/>
    <property type="match status" value="1"/>
</dbReference>
<sequence>MAISPHPLRTFSPLESQTTKRSKTMALNKKTLSLISIYALLFSTLYRRTTSSRSPSPSPTESTSSPTPTPSPSSSQPPSQSSSSPISLSEMFELALPDIGIQKAVVAPLTEGSKVACKQLEAIEHRISEFKVIVTKRLDDPNTPEGTKSCLSQCLDNFDDAINGVKTGIDSINKKDQSKANSDVSGITTDIETCNDCFMETDGEDKEVKAFNDWIQGLIAPLSNSGRKINSIDFKFDLFPFFGVVDDNVVVKFFGEVGGAFIQTGGGHERLLAGSPKQ</sequence>
<feature type="domain" description="Pectinesterase inhibitor" evidence="3">
    <location>
        <begin position="122"/>
        <end position="208"/>
    </location>
</feature>
<dbReference type="InterPro" id="IPR035513">
    <property type="entry name" value="Invertase/methylesterase_inhib"/>
</dbReference>
<evidence type="ECO:0000259" key="3">
    <source>
        <dbReference type="Pfam" id="PF04043"/>
    </source>
</evidence>
<dbReference type="Pfam" id="PF04043">
    <property type="entry name" value="PMEI"/>
    <property type="match status" value="1"/>
</dbReference>
<feature type="region of interest" description="Disordered" evidence="2">
    <location>
        <begin position="1"/>
        <end position="23"/>
    </location>
</feature>
<keyword evidence="5" id="KW-1185">Reference proteome</keyword>
<dbReference type="GO" id="GO:0009827">
    <property type="term" value="P:plant-type cell wall modification"/>
    <property type="evidence" value="ECO:0000318"/>
    <property type="project" value="GO_Central"/>
</dbReference>
<dbReference type="SUPFAM" id="SSF101148">
    <property type="entry name" value="Plant invertase/pectin methylesterase inhibitor"/>
    <property type="match status" value="1"/>
</dbReference>
<dbReference type="Gramene" id="rna-gnl|WGS:NBSK|LSAT_7X37441_mrna">
    <property type="protein sequence ID" value="cds-PLY98968.1"/>
    <property type="gene ID" value="gene-LSAT_7X37441"/>
</dbReference>
<comment type="caution">
    <text evidence="4">The sequence shown here is derived from an EMBL/GenBank/DDBJ whole genome shotgun (WGS) entry which is preliminary data.</text>
</comment>
<evidence type="ECO:0000313" key="4">
    <source>
        <dbReference type="EMBL" id="KAJ0196583.1"/>
    </source>
</evidence>
<dbReference type="PANTHER" id="PTHR31080:SF299">
    <property type="entry name" value="PECTINESTERASE INHIBITOR DOMAIN-CONTAINING PROTEIN"/>
    <property type="match status" value="1"/>
</dbReference>
<dbReference type="Proteomes" id="UP000235145">
    <property type="component" value="Unassembled WGS sequence"/>
</dbReference>
<organism evidence="4 5">
    <name type="scientific">Lactuca sativa</name>
    <name type="common">Garden lettuce</name>
    <dbReference type="NCBI Taxonomy" id="4236"/>
    <lineage>
        <taxon>Eukaryota</taxon>
        <taxon>Viridiplantae</taxon>
        <taxon>Streptophyta</taxon>
        <taxon>Embryophyta</taxon>
        <taxon>Tracheophyta</taxon>
        <taxon>Spermatophyta</taxon>
        <taxon>Magnoliopsida</taxon>
        <taxon>eudicotyledons</taxon>
        <taxon>Gunneridae</taxon>
        <taxon>Pentapetalae</taxon>
        <taxon>asterids</taxon>
        <taxon>campanulids</taxon>
        <taxon>Asterales</taxon>
        <taxon>Asteraceae</taxon>
        <taxon>Cichorioideae</taxon>
        <taxon>Cichorieae</taxon>
        <taxon>Lactucinae</taxon>
        <taxon>Lactuca</taxon>
    </lineage>
</organism>
<name>A0A9R1V1G3_LACSA</name>
<evidence type="ECO:0000313" key="5">
    <source>
        <dbReference type="Proteomes" id="UP000235145"/>
    </source>
</evidence>
<dbReference type="AlphaFoldDB" id="A0A9R1V1G3"/>
<dbReference type="GO" id="GO:0009505">
    <property type="term" value="C:plant-type cell wall"/>
    <property type="evidence" value="ECO:0000318"/>
    <property type="project" value="GO_Central"/>
</dbReference>
<evidence type="ECO:0000256" key="1">
    <source>
        <dbReference type="ARBA" id="ARBA00022729"/>
    </source>
</evidence>
<proteinExistence type="predicted"/>
<dbReference type="Gene3D" id="1.20.140.40">
    <property type="entry name" value="Invertase/pectin methylesterase inhibitor family protein"/>
    <property type="match status" value="1"/>
</dbReference>
<keyword evidence="1" id="KW-0732">Signal</keyword>
<accession>A0A9R1V1G3</accession>
<dbReference type="EMBL" id="NBSK02000007">
    <property type="protein sequence ID" value="KAJ0196583.1"/>
    <property type="molecule type" value="Genomic_DNA"/>
</dbReference>
<dbReference type="InterPro" id="IPR051955">
    <property type="entry name" value="PME_Inhibitor"/>
</dbReference>
<dbReference type="InterPro" id="IPR006501">
    <property type="entry name" value="Pectinesterase_inhib_dom"/>
</dbReference>